<name>A0A1X7PFH3_9MICO</name>
<sequence>MTPLEPDAVEGRLRSAVDAGDWAAVYALLDEAWIELFQSAPAALLAALEAMPDAVIAREPKLRLAREYISRNLNGEDHSTAYRHSVADIVPLDVVDRMAILTGQIAAARSDGRGAESVRLVATAHALLAVQGIERGPELAGALPEFHYQWGLTLERAGELEAALADYMESFDWAISIGHRMMQATSAGAIAYLHALHGRIAMARTWLEKQPPVEPGEWWESSIAVQARLAGALAGASEFGPSSRPDPLEGVSPNDARQHWGAYFYVRAVSVPDLRGAHLLGFELDSFLVGLPKGQRLDSVAAEYLDLARLIITARAQKPHALENSDRPNETASVLRQLAAATRGVRLARAGMNRQALKLTAPLLRVDGSRPRVLVLALIATAIATHDADLQRSTLAAAAAIARTHRYYSAFAVLPPALRREAATLLDAVGAGDAAVRLRTQTDEPATVRFLTLTKRERAVIEQTVAGASVAEIAGTSFVSVNTVKTQLRSAFRKLEVSSRSELMAAYFPLPPS</sequence>
<evidence type="ECO:0000259" key="4">
    <source>
        <dbReference type="PROSITE" id="PS50043"/>
    </source>
</evidence>
<dbReference type="SUPFAM" id="SSF46894">
    <property type="entry name" value="C-terminal effector domain of the bipartite response regulators"/>
    <property type="match status" value="1"/>
</dbReference>
<dbReference type="Pfam" id="PF00196">
    <property type="entry name" value="GerE"/>
    <property type="match status" value="1"/>
</dbReference>
<dbReference type="GO" id="GO:0003677">
    <property type="term" value="F:DNA binding"/>
    <property type="evidence" value="ECO:0007669"/>
    <property type="project" value="UniProtKB-KW"/>
</dbReference>
<protein>
    <submittedName>
        <fullName evidence="5">DNA-binding response regulator, NarL/FixJ family, contains REC and HTH domains</fullName>
    </submittedName>
</protein>
<feature type="domain" description="HTH luxR-type" evidence="4">
    <location>
        <begin position="446"/>
        <end position="511"/>
    </location>
</feature>
<reference evidence="6" key="1">
    <citation type="submission" date="2017-04" db="EMBL/GenBank/DDBJ databases">
        <authorList>
            <person name="Varghese N."/>
            <person name="Submissions S."/>
        </authorList>
    </citation>
    <scope>NUCLEOTIDE SEQUENCE [LARGE SCALE GENOMIC DNA]</scope>
    <source>
        <strain evidence="6">VKM Ac-2121</strain>
    </source>
</reference>
<dbReference type="SMART" id="SM00421">
    <property type="entry name" value="HTH_LUXR"/>
    <property type="match status" value="1"/>
</dbReference>
<evidence type="ECO:0000256" key="2">
    <source>
        <dbReference type="ARBA" id="ARBA00023125"/>
    </source>
</evidence>
<evidence type="ECO:0000256" key="3">
    <source>
        <dbReference type="ARBA" id="ARBA00023163"/>
    </source>
</evidence>
<dbReference type="EMBL" id="FXBM01000003">
    <property type="protein sequence ID" value="SMH49521.1"/>
    <property type="molecule type" value="Genomic_DNA"/>
</dbReference>
<dbReference type="PANTHER" id="PTHR44688:SF16">
    <property type="entry name" value="DNA-BINDING TRANSCRIPTIONAL ACTIVATOR DEVR_DOSR"/>
    <property type="match status" value="1"/>
</dbReference>
<dbReference type="STRING" id="1891671.SAMN06295885_3349"/>
<evidence type="ECO:0000313" key="6">
    <source>
        <dbReference type="Proteomes" id="UP000193711"/>
    </source>
</evidence>
<organism evidence="5 6">
    <name type="scientific">Rathayibacter oskolensis</name>
    <dbReference type="NCBI Taxonomy" id="1891671"/>
    <lineage>
        <taxon>Bacteria</taxon>
        <taxon>Bacillati</taxon>
        <taxon>Actinomycetota</taxon>
        <taxon>Actinomycetes</taxon>
        <taxon>Micrococcales</taxon>
        <taxon>Microbacteriaceae</taxon>
        <taxon>Rathayibacter</taxon>
    </lineage>
</organism>
<keyword evidence="6" id="KW-1185">Reference proteome</keyword>
<dbReference type="PRINTS" id="PR00038">
    <property type="entry name" value="HTHLUXR"/>
</dbReference>
<dbReference type="PROSITE" id="PS50043">
    <property type="entry name" value="HTH_LUXR_2"/>
    <property type="match status" value="1"/>
</dbReference>
<evidence type="ECO:0000256" key="1">
    <source>
        <dbReference type="ARBA" id="ARBA00023015"/>
    </source>
</evidence>
<keyword evidence="3" id="KW-0804">Transcription</keyword>
<dbReference type="AlphaFoldDB" id="A0A1X7PFH3"/>
<dbReference type="InterPro" id="IPR000792">
    <property type="entry name" value="Tscrpt_reg_LuxR_C"/>
</dbReference>
<dbReference type="RefSeq" id="WP_129588098.1">
    <property type="nucleotide sequence ID" value="NZ_FXBM01000003.1"/>
</dbReference>
<evidence type="ECO:0000313" key="5">
    <source>
        <dbReference type="EMBL" id="SMH49521.1"/>
    </source>
</evidence>
<dbReference type="GO" id="GO:0006355">
    <property type="term" value="P:regulation of DNA-templated transcription"/>
    <property type="evidence" value="ECO:0007669"/>
    <property type="project" value="InterPro"/>
</dbReference>
<keyword evidence="2 5" id="KW-0238">DNA-binding</keyword>
<dbReference type="Gene3D" id="1.10.10.10">
    <property type="entry name" value="Winged helix-like DNA-binding domain superfamily/Winged helix DNA-binding domain"/>
    <property type="match status" value="1"/>
</dbReference>
<dbReference type="InterPro" id="IPR016032">
    <property type="entry name" value="Sig_transdc_resp-reg_C-effctor"/>
</dbReference>
<dbReference type="PANTHER" id="PTHR44688">
    <property type="entry name" value="DNA-BINDING TRANSCRIPTIONAL ACTIVATOR DEVR_DOSR"/>
    <property type="match status" value="1"/>
</dbReference>
<proteinExistence type="predicted"/>
<accession>A0A1X7PFH3</accession>
<dbReference type="OrthoDB" id="3172507at2"/>
<gene>
    <name evidence="5" type="ORF">SAMN06295885_3349</name>
</gene>
<dbReference type="InterPro" id="IPR036388">
    <property type="entry name" value="WH-like_DNA-bd_sf"/>
</dbReference>
<dbReference type="CDD" id="cd06170">
    <property type="entry name" value="LuxR_C_like"/>
    <property type="match status" value="1"/>
</dbReference>
<keyword evidence="1" id="KW-0805">Transcription regulation</keyword>
<dbReference type="Proteomes" id="UP000193711">
    <property type="component" value="Unassembled WGS sequence"/>
</dbReference>